<feature type="chain" id="PRO_5019226744" evidence="1">
    <location>
        <begin position="22"/>
        <end position="223"/>
    </location>
</feature>
<dbReference type="RefSeq" id="WP_129749473.1">
    <property type="nucleotide sequence ID" value="NZ_JUIW01000001.1"/>
</dbReference>
<dbReference type="InterPro" id="IPR036761">
    <property type="entry name" value="TTHA0802/YceI-like_sf"/>
</dbReference>
<comment type="caution">
    <text evidence="3">The sequence shown here is derived from an EMBL/GenBank/DDBJ whole genome shotgun (WGS) entry which is preliminary data.</text>
</comment>
<dbReference type="Proteomes" id="UP000289775">
    <property type="component" value="Unassembled WGS sequence"/>
</dbReference>
<feature type="domain" description="Lipid/polyisoprenoid-binding YceI-like" evidence="2">
    <location>
        <begin position="45"/>
        <end position="222"/>
    </location>
</feature>
<dbReference type="SMART" id="SM00867">
    <property type="entry name" value="YceI"/>
    <property type="match status" value="1"/>
</dbReference>
<dbReference type="PANTHER" id="PTHR34406:SF1">
    <property type="entry name" value="PROTEIN YCEI"/>
    <property type="match status" value="1"/>
</dbReference>
<evidence type="ECO:0000259" key="2">
    <source>
        <dbReference type="SMART" id="SM00867"/>
    </source>
</evidence>
<dbReference type="PANTHER" id="PTHR34406">
    <property type="entry name" value="PROTEIN YCEI"/>
    <property type="match status" value="1"/>
</dbReference>
<dbReference type="SUPFAM" id="SSF101874">
    <property type="entry name" value="YceI-like"/>
    <property type="match status" value="1"/>
</dbReference>
<accession>A0A444WIP8</accession>
<keyword evidence="1" id="KW-0732">Signal</keyword>
<dbReference type="InterPro" id="IPR007372">
    <property type="entry name" value="Lipid/polyisoprenoid-bd_YceI"/>
</dbReference>
<evidence type="ECO:0000313" key="3">
    <source>
        <dbReference type="EMBL" id="RYJ45707.1"/>
    </source>
</evidence>
<dbReference type="Gene3D" id="2.40.128.110">
    <property type="entry name" value="Lipid/polyisoprenoid-binding, YceI-like"/>
    <property type="match status" value="1"/>
</dbReference>
<dbReference type="EMBL" id="JUIW01000001">
    <property type="protein sequence ID" value="RYJ45707.1"/>
    <property type="molecule type" value="Genomic_DNA"/>
</dbReference>
<gene>
    <name evidence="3" type="ORF">NU09_0299</name>
</gene>
<sequence>MKNKLTILMLCASLAFTVSCKKDNTENAETTDATEAAEASAEAVKYTVNTAESTIDWTGSKPTGKHTGTINLSEGEFSVKNDSVESGKFVIDMNSITVTDLEAGNGKEDLEAHLKGLGKEDTADHFFNVKKYPTGTFEITGITQEAGKTMVEGNLTLKETTKNIKFPATITVTPEAVTLTSENFKINRTLWSVNYSSKSIFDNLGDKYVDDEIELKVNIKATK</sequence>
<protein>
    <submittedName>
        <fullName evidence="3">YceI family protein</fullName>
    </submittedName>
</protein>
<dbReference type="PROSITE" id="PS51257">
    <property type="entry name" value="PROKAR_LIPOPROTEIN"/>
    <property type="match status" value="1"/>
</dbReference>
<organism evidence="3 4">
    <name type="scientific">Flavobacterium beibuense</name>
    <dbReference type="NCBI Taxonomy" id="657326"/>
    <lineage>
        <taxon>Bacteria</taxon>
        <taxon>Pseudomonadati</taxon>
        <taxon>Bacteroidota</taxon>
        <taxon>Flavobacteriia</taxon>
        <taxon>Flavobacteriales</taxon>
        <taxon>Flavobacteriaceae</taxon>
        <taxon>Flavobacterium</taxon>
    </lineage>
</organism>
<reference evidence="3 4" key="1">
    <citation type="submission" date="2014-12" db="EMBL/GenBank/DDBJ databases">
        <title>Genome sequence of Flavobacterium beibuense RSKm HC5.</title>
        <authorList>
            <person name="Kim J.F."/>
            <person name="Song J.Y."/>
            <person name="Kwak M.-J."/>
            <person name="Lee S.-W."/>
        </authorList>
    </citation>
    <scope>NUCLEOTIDE SEQUENCE [LARGE SCALE GENOMIC DNA]</scope>
    <source>
        <strain evidence="3 4">RSKm HC5</strain>
    </source>
</reference>
<dbReference type="AlphaFoldDB" id="A0A444WIP8"/>
<proteinExistence type="predicted"/>
<evidence type="ECO:0000256" key="1">
    <source>
        <dbReference type="SAM" id="SignalP"/>
    </source>
</evidence>
<dbReference type="OrthoDB" id="951410at2"/>
<evidence type="ECO:0000313" key="4">
    <source>
        <dbReference type="Proteomes" id="UP000289775"/>
    </source>
</evidence>
<dbReference type="Pfam" id="PF04264">
    <property type="entry name" value="YceI"/>
    <property type="match status" value="1"/>
</dbReference>
<keyword evidence="4" id="KW-1185">Reference proteome</keyword>
<feature type="signal peptide" evidence="1">
    <location>
        <begin position="1"/>
        <end position="21"/>
    </location>
</feature>
<name>A0A444WIP8_9FLAO</name>